<evidence type="ECO:0000259" key="3">
    <source>
        <dbReference type="PROSITE" id="PS51253"/>
    </source>
</evidence>
<feature type="compositionally biased region" description="Low complexity" evidence="2">
    <location>
        <begin position="286"/>
        <end position="295"/>
    </location>
</feature>
<evidence type="ECO:0000256" key="2">
    <source>
        <dbReference type="SAM" id="MobiDB-lite"/>
    </source>
</evidence>
<name>A0A0G4FJZ6_VITBC</name>
<feature type="region of interest" description="Disordered" evidence="2">
    <location>
        <begin position="249"/>
        <end position="295"/>
    </location>
</feature>
<feature type="region of interest" description="Disordered" evidence="2">
    <location>
        <begin position="1"/>
        <end position="47"/>
    </location>
</feature>
<dbReference type="SUPFAM" id="SSF46689">
    <property type="entry name" value="Homeodomain-like"/>
    <property type="match status" value="1"/>
</dbReference>
<feature type="region of interest" description="Disordered" evidence="2">
    <location>
        <begin position="311"/>
        <end position="347"/>
    </location>
</feature>
<reference evidence="4 5" key="1">
    <citation type="submission" date="2014-11" db="EMBL/GenBank/DDBJ databases">
        <authorList>
            <person name="Zhu J."/>
            <person name="Qi W."/>
            <person name="Song R."/>
        </authorList>
    </citation>
    <scope>NUCLEOTIDE SEQUENCE [LARGE SCALE GENOMIC DNA]</scope>
</reference>
<feature type="compositionally biased region" description="Polar residues" evidence="2">
    <location>
        <begin position="105"/>
        <end position="115"/>
    </location>
</feature>
<proteinExistence type="predicted"/>
<keyword evidence="5" id="KW-1185">Reference proteome</keyword>
<feature type="compositionally biased region" description="Pro residues" evidence="2">
    <location>
        <begin position="264"/>
        <end position="279"/>
    </location>
</feature>
<gene>
    <name evidence="4" type="ORF">Vbra_9281</name>
</gene>
<dbReference type="GO" id="GO:0003677">
    <property type="term" value="F:DNA binding"/>
    <property type="evidence" value="ECO:0007669"/>
    <property type="project" value="UniProtKB-KW"/>
</dbReference>
<sequence>MRSRKCFEGKRATDERSREPPSRGEEARAVEEGHHDGKPQLSTDAGLTDDTFAAALQPMGWPHFSPKHAAAFGMVGTDAAPFGHSLCAEGSTASRHRTGPLPPSLTRQSDSQMRTKNAVEVTIGERLQLVDEFESRKRDGEAISMLQFAKEKGITPPTRFKQWCIDIKKQTAAGKQIVDPTKKRNRQPKYQPIEDAMWQWMASRGDPMKVPPKDIRAKAIEIASRLGITGFSASDSWTKAFRKRCQQIRLPSSEAPVSAAAARPPSPMQPPHPHPPPRPLIHQSEAAPAAAAADAAADAYIRVADGFLGPITNLSRQSTWPAEDSAPGDGDRPLDTQSQPSEPPNTI</sequence>
<dbReference type="SMART" id="SM00674">
    <property type="entry name" value="CENPB"/>
    <property type="match status" value="1"/>
</dbReference>
<dbReference type="AlphaFoldDB" id="A0A0G4FJZ6"/>
<feature type="domain" description="HTH CENPB-type" evidence="3">
    <location>
        <begin position="181"/>
        <end position="251"/>
    </location>
</feature>
<keyword evidence="1" id="KW-0238">DNA-binding</keyword>
<dbReference type="VEuPathDB" id="CryptoDB:Vbra_9281"/>
<dbReference type="OrthoDB" id="6491489at2759"/>
<dbReference type="Proteomes" id="UP000041254">
    <property type="component" value="Unassembled WGS sequence"/>
</dbReference>
<dbReference type="EMBL" id="CDMY01000453">
    <property type="protein sequence ID" value="CEM14103.1"/>
    <property type="molecule type" value="Genomic_DNA"/>
</dbReference>
<accession>A0A0G4FJZ6</accession>
<dbReference type="PhylomeDB" id="A0A0G4FJZ6"/>
<evidence type="ECO:0000256" key="1">
    <source>
        <dbReference type="ARBA" id="ARBA00023125"/>
    </source>
</evidence>
<protein>
    <recommendedName>
        <fullName evidence="3">HTH CENPB-type domain-containing protein</fullName>
    </recommendedName>
</protein>
<dbReference type="Gene3D" id="1.10.10.60">
    <property type="entry name" value="Homeodomain-like"/>
    <property type="match status" value="1"/>
</dbReference>
<evidence type="ECO:0000313" key="4">
    <source>
        <dbReference type="EMBL" id="CEM14103.1"/>
    </source>
</evidence>
<dbReference type="STRING" id="1169540.A0A0G4FJZ6"/>
<organism evidence="4 5">
    <name type="scientific">Vitrella brassicaformis (strain CCMP3155)</name>
    <dbReference type="NCBI Taxonomy" id="1169540"/>
    <lineage>
        <taxon>Eukaryota</taxon>
        <taxon>Sar</taxon>
        <taxon>Alveolata</taxon>
        <taxon>Colpodellida</taxon>
        <taxon>Vitrellaceae</taxon>
        <taxon>Vitrella</taxon>
    </lineage>
</organism>
<feature type="compositionally biased region" description="Low complexity" evidence="2">
    <location>
        <begin position="251"/>
        <end position="263"/>
    </location>
</feature>
<dbReference type="PROSITE" id="PS51253">
    <property type="entry name" value="HTH_CENPB"/>
    <property type="match status" value="1"/>
</dbReference>
<feature type="compositionally biased region" description="Basic and acidic residues" evidence="2">
    <location>
        <begin position="1"/>
        <end position="38"/>
    </location>
</feature>
<dbReference type="Pfam" id="PF03221">
    <property type="entry name" value="HTH_Tnp_Tc5"/>
    <property type="match status" value="1"/>
</dbReference>
<dbReference type="InParanoid" id="A0A0G4FJZ6"/>
<dbReference type="InterPro" id="IPR006600">
    <property type="entry name" value="HTH_CenpB_DNA-bd_dom"/>
</dbReference>
<dbReference type="InterPro" id="IPR009057">
    <property type="entry name" value="Homeodomain-like_sf"/>
</dbReference>
<feature type="region of interest" description="Disordered" evidence="2">
    <location>
        <begin position="90"/>
        <end position="115"/>
    </location>
</feature>
<evidence type="ECO:0000313" key="5">
    <source>
        <dbReference type="Proteomes" id="UP000041254"/>
    </source>
</evidence>